<dbReference type="Pfam" id="PF00170">
    <property type="entry name" value="bZIP_1"/>
    <property type="match status" value="1"/>
</dbReference>
<dbReference type="OrthoDB" id="10588771at2759"/>
<dbReference type="PANTHER" id="PTHR40621">
    <property type="entry name" value="TRANSCRIPTION FACTOR KAPC-RELATED"/>
    <property type="match status" value="1"/>
</dbReference>
<dbReference type="Proteomes" id="UP000193642">
    <property type="component" value="Unassembled WGS sequence"/>
</dbReference>
<dbReference type="PROSITE" id="PS00036">
    <property type="entry name" value="BZIP_BASIC"/>
    <property type="match status" value="1"/>
</dbReference>
<dbReference type="AlphaFoldDB" id="A0A1Y2C1Y2"/>
<reference evidence="6 7" key="1">
    <citation type="submission" date="2016-07" db="EMBL/GenBank/DDBJ databases">
        <title>Pervasive Adenine N6-methylation of Active Genes in Fungi.</title>
        <authorList>
            <consortium name="DOE Joint Genome Institute"/>
            <person name="Mondo S.J."/>
            <person name="Dannebaum R.O."/>
            <person name="Kuo R.C."/>
            <person name="Labutti K."/>
            <person name="Haridas S."/>
            <person name="Kuo A."/>
            <person name="Salamov A."/>
            <person name="Ahrendt S.R."/>
            <person name="Lipzen A."/>
            <person name="Sullivan W."/>
            <person name="Andreopoulos W.B."/>
            <person name="Clum A."/>
            <person name="Lindquist E."/>
            <person name="Daum C."/>
            <person name="Ramamoorthy G.K."/>
            <person name="Gryganskyi A."/>
            <person name="Culley D."/>
            <person name="Magnuson J.K."/>
            <person name="James T.Y."/>
            <person name="O'Malley M.A."/>
            <person name="Stajich J.E."/>
            <person name="Spatafora J.W."/>
            <person name="Visel A."/>
            <person name="Grigoriev I.V."/>
        </authorList>
    </citation>
    <scope>NUCLEOTIDE SEQUENCE [LARGE SCALE GENOMIC DNA]</scope>
    <source>
        <strain evidence="6 7">JEL800</strain>
    </source>
</reference>
<dbReference type="PROSITE" id="PS50217">
    <property type="entry name" value="BZIP"/>
    <property type="match status" value="1"/>
</dbReference>
<feature type="compositionally biased region" description="Basic and acidic residues" evidence="3">
    <location>
        <begin position="46"/>
        <end position="65"/>
    </location>
</feature>
<keyword evidence="4" id="KW-0732">Signal</keyword>
<evidence type="ECO:0000313" key="7">
    <source>
        <dbReference type="Proteomes" id="UP000193642"/>
    </source>
</evidence>
<evidence type="ECO:0000256" key="3">
    <source>
        <dbReference type="SAM" id="MobiDB-lite"/>
    </source>
</evidence>
<feature type="domain" description="BZIP" evidence="5">
    <location>
        <begin position="48"/>
        <end position="86"/>
    </location>
</feature>
<keyword evidence="7" id="KW-1185">Reference proteome</keyword>
<evidence type="ECO:0000259" key="5">
    <source>
        <dbReference type="PROSITE" id="PS50217"/>
    </source>
</evidence>
<dbReference type="InterPro" id="IPR004827">
    <property type="entry name" value="bZIP"/>
</dbReference>
<dbReference type="Gene3D" id="1.20.5.170">
    <property type="match status" value="1"/>
</dbReference>
<evidence type="ECO:0000256" key="1">
    <source>
        <dbReference type="ARBA" id="ARBA00004123"/>
    </source>
</evidence>
<evidence type="ECO:0000256" key="2">
    <source>
        <dbReference type="ARBA" id="ARBA00023242"/>
    </source>
</evidence>
<feature type="region of interest" description="Disordered" evidence="3">
    <location>
        <begin position="21"/>
        <end position="68"/>
    </location>
</feature>
<dbReference type="GO" id="GO:0000976">
    <property type="term" value="F:transcription cis-regulatory region binding"/>
    <property type="evidence" value="ECO:0007669"/>
    <property type="project" value="InterPro"/>
</dbReference>
<dbReference type="InterPro" id="IPR046347">
    <property type="entry name" value="bZIP_sf"/>
</dbReference>
<protein>
    <recommendedName>
        <fullName evidence="5">BZIP domain-containing protein</fullName>
    </recommendedName>
</protein>
<gene>
    <name evidence="6" type="ORF">BCR33DRAFT_719137</name>
</gene>
<evidence type="ECO:0000313" key="6">
    <source>
        <dbReference type="EMBL" id="ORY41048.1"/>
    </source>
</evidence>
<name>A0A1Y2C1Y2_9FUNG</name>
<dbReference type="InterPro" id="IPR050936">
    <property type="entry name" value="AP-1-like"/>
</dbReference>
<dbReference type="SUPFAM" id="SSF57959">
    <property type="entry name" value="Leucine zipper domain"/>
    <property type="match status" value="1"/>
</dbReference>
<keyword evidence="2" id="KW-0539">Nucleus</keyword>
<organism evidence="6 7">
    <name type="scientific">Rhizoclosmatium globosum</name>
    <dbReference type="NCBI Taxonomy" id="329046"/>
    <lineage>
        <taxon>Eukaryota</taxon>
        <taxon>Fungi</taxon>
        <taxon>Fungi incertae sedis</taxon>
        <taxon>Chytridiomycota</taxon>
        <taxon>Chytridiomycota incertae sedis</taxon>
        <taxon>Chytridiomycetes</taxon>
        <taxon>Chytridiales</taxon>
        <taxon>Chytriomycetaceae</taxon>
        <taxon>Rhizoclosmatium</taxon>
    </lineage>
</organism>
<dbReference type="EMBL" id="MCGO01000033">
    <property type="protein sequence ID" value="ORY41048.1"/>
    <property type="molecule type" value="Genomic_DNA"/>
</dbReference>
<feature type="chain" id="PRO_5012372677" description="BZIP domain-containing protein" evidence="4">
    <location>
        <begin position="26"/>
        <end position="352"/>
    </location>
</feature>
<feature type="signal peptide" evidence="4">
    <location>
        <begin position="1"/>
        <end position="25"/>
    </location>
</feature>
<sequence>MNPTNHHAPFLNLVLDSALIEPTTAESSPPSEAPNPGKSNRGRKRILADPKARRQDQNREAQQKFRERRRRHIEELEAKVAALESELNSTSNPTSTSTSTSATLCSACPACAAKDALIAQLQQENDRLKGVARSRSPALGDKTALMLYGQPETESCRVGLNAIPSIKNNPLIDTMLEMFLEQAADVDKNRIRTSQLKISATSQKLVNACNIVDRKRCLEVMAIFMEVNKRHMDHMYKISESASGALGALSPGFEFMLADLPPESISFRRQMEQISSLKDAHDVIAEFCAVFWLCNDETKFDRMTKLNRKILSLCANTDDMERYMLALEVAKMNSTNLMDAQLDQELRTLSQS</sequence>
<dbReference type="GO" id="GO:0001228">
    <property type="term" value="F:DNA-binding transcription activator activity, RNA polymerase II-specific"/>
    <property type="evidence" value="ECO:0007669"/>
    <property type="project" value="TreeGrafter"/>
</dbReference>
<feature type="compositionally biased region" description="Low complexity" evidence="3">
    <location>
        <begin position="21"/>
        <end position="30"/>
    </location>
</feature>
<dbReference type="SMART" id="SM00338">
    <property type="entry name" value="BRLZ"/>
    <property type="match status" value="1"/>
</dbReference>
<dbReference type="PANTHER" id="PTHR40621:SF6">
    <property type="entry name" value="AP-1-LIKE TRANSCRIPTION FACTOR YAP1-RELATED"/>
    <property type="match status" value="1"/>
</dbReference>
<evidence type="ECO:0000256" key="4">
    <source>
        <dbReference type="SAM" id="SignalP"/>
    </source>
</evidence>
<dbReference type="GO" id="GO:0090575">
    <property type="term" value="C:RNA polymerase II transcription regulator complex"/>
    <property type="evidence" value="ECO:0007669"/>
    <property type="project" value="TreeGrafter"/>
</dbReference>
<comment type="subcellular location">
    <subcellularLocation>
        <location evidence="1">Nucleus</location>
    </subcellularLocation>
</comment>
<comment type="caution">
    <text evidence="6">The sequence shown here is derived from an EMBL/GenBank/DDBJ whole genome shotgun (WGS) entry which is preliminary data.</text>
</comment>
<accession>A0A1Y2C1Y2</accession>
<proteinExistence type="predicted"/>